<organism evidence="1 2">
    <name type="scientific">Phenylobacterium kunshanense</name>
    <dbReference type="NCBI Taxonomy" id="1445034"/>
    <lineage>
        <taxon>Bacteria</taxon>
        <taxon>Pseudomonadati</taxon>
        <taxon>Pseudomonadota</taxon>
        <taxon>Alphaproteobacteria</taxon>
        <taxon>Caulobacterales</taxon>
        <taxon>Caulobacteraceae</taxon>
        <taxon>Phenylobacterium</taxon>
    </lineage>
</organism>
<gene>
    <name evidence="1" type="ORF">DJ019_11925</name>
</gene>
<dbReference type="AlphaFoldDB" id="A0A328BDK5"/>
<dbReference type="EMBL" id="QFYS01000005">
    <property type="protein sequence ID" value="RAK64735.1"/>
    <property type="molecule type" value="Genomic_DNA"/>
</dbReference>
<keyword evidence="2" id="KW-1185">Reference proteome</keyword>
<reference evidence="1 2" key="1">
    <citation type="submission" date="2018-05" db="EMBL/GenBank/DDBJ databases">
        <authorList>
            <person name="Lanie J.A."/>
            <person name="Ng W.-L."/>
            <person name="Kazmierczak K.M."/>
            <person name="Andrzejewski T.M."/>
            <person name="Davidsen T.M."/>
            <person name="Wayne K.J."/>
            <person name="Tettelin H."/>
            <person name="Glass J.I."/>
            <person name="Rusch D."/>
            <person name="Podicherti R."/>
            <person name="Tsui H.-C.T."/>
            <person name="Winkler M.E."/>
        </authorList>
    </citation>
    <scope>NUCLEOTIDE SEQUENCE [LARGE SCALE GENOMIC DNA]</scope>
    <source>
        <strain evidence="1 2">BUT-10</strain>
    </source>
</reference>
<sequence>MPLGGVPSTTQLISRSDPFEDLVIDVRQVLYEEFIVPPVRRDTLHFTNAVALDRSGRSDHEEQTALTGMNACEGRAADEVDGIRLDQLLNRPQARNAAT</sequence>
<name>A0A328BDK5_9CAUL</name>
<evidence type="ECO:0000313" key="1">
    <source>
        <dbReference type="EMBL" id="RAK64735.1"/>
    </source>
</evidence>
<evidence type="ECO:0000313" key="2">
    <source>
        <dbReference type="Proteomes" id="UP000249524"/>
    </source>
</evidence>
<proteinExistence type="predicted"/>
<protein>
    <submittedName>
        <fullName evidence="1">Uncharacterized protein</fullName>
    </submittedName>
</protein>
<accession>A0A328BDK5</accession>
<dbReference type="Proteomes" id="UP000249524">
    <property type="component" value="Unassembled WGS sequence"/>
</dbReference>
<comment type="caution">
    <text evidence="1">The sequence shown here is derived from an EMBL/GenBank/DDBJ whole genome shotgun (WGS) entry which is preliminary data.</text>
</comment>